<comment type="caution">
    <text evidence="9">The sequence shown here is derived from an EMBL/GenBank/DDBJ whole genome shotgun (WGS) entry which is preliminary data.</text>
</comment>
<reference evidence="9 10" key="1">
    <citation type="submission" date="2020-07" db="EMBL/GenBank/DDBJ databases">
        <title>Genomic Encyclopedia of Type Strains, Phase IV (KMG-V): Genome sequencing to study the core and pangenomes of soil and plant-associated prokaryotes.</title>
        <authorList>
            <person name="Whitman W."/>
        </authorList>
    </citation>
    <scope>NUCLEOTIDE SEQUENCE [LARGE SCALE GENOMIC DNA]</scope>
    <source>
        <strain evidence="9 10">X4EP2</strain>
    </source>
</reference>
<keyword evidence="4 7" id="KW-0805">Transcription regulation</keyword>
<comment type="similarity">
    <text evidence="7">Belongs to the MraZ family.</text>
</comment>
<gene>
    <name evidence="7" type="primary">mraZ</name>
    <name evidence="9" type="ORF">HDF17_003521</name>
</gene>
<comment type="subcellular location">
    <subcellularLocation>
        <location evidence="7">Cytoplasm</location>
        <location evidence="7">Nucleoid</location>
    </subcellularLocation>
</comment>
<keyword evidence="5 7" id="KW-0238">DNA-binding</keyword>
<evidence type="ECO:0000256" key="7">
    <source>
        <dbReference type="HAMAP-Rule" id="MF_01008"/>
    </source>
</evidence>
<evidence type="ECO:0000256" key="1">
    <source>
        <dbReference type="ARBA" id="ARBA00013860"/>
    </source>
</evidence>
<dbReference type="EMBL" id="JACCCW010000002">
    <property type="protein sequence ID" value="NYF81201.1"/>
    <property type="molecule type" value="Genomic_DNA"/>
</dbReference>
<evidence type="ECO:0000256" key="4">
    <source>
        <dbReference type="ARBA" id="ARBA00023015"/>
    </source>
</evidence>
<keyword evidence="3" id="KW-0677">Repeat</keyword>
<dbReference type="PROSITE" id="PS51740">
    <property type="entry name" value="SPOVT_ABRB"/>
    <property type="match status" value="1"/>
</dbReference>
<dbReference type="GO" id="GO:0000976">
    <property type="term" value="F:transcription cis-regulatory region binding"/>
    <property type="evidence" value="ECO:0007669"/>
    <property type="project" value="TreeGrafter"/>
</dbReference>
<sequence length="145" mass="16573">MFRGNHPTRVDEKGRLKLPAAYKHRVDEVYRSNEFYITSKDGKRAEIYPLQEWEKIEAKIAAIPSMNPLRKRFLELTSYWGQSAEMDGQGRLVIHPLLRESAKVAGEVVVFGMQTYLEVANHEGFKAELAPMSEAEQMALSEFGL</sequence>
<dbReference type="InterPro" id="IPR007159">
    <property type="entry name" value="SpoVT-AbrB_dom"/>
</dbReference>
<dbReference type="HAMAP" id="MF_01008">
    <property type="entry name" value="MraZ"/>
    <property type="match status" value="1"/>
</dbReference>
<organism evidence="9 10">
    <name type="scientific">Granulicella arctica</name>
    <dbReference type="NCBI Taxonomy" id="940613"/>
    <lineage>
        <taxon>Bacteria</taxon>
        <taxon>Pseudomonadati</taxon>
        <taxon>Acidobacteriota</taxon>
        <taxon>Terriglobia</taxon>
        <taxon>Terriglobales</taxon>
        <taxon>Acidobacteriaceae</taxon>
        <taxon>Granulicella</taxon>
    </lineage>
</organism>
<dbReference type="GO" id="GO:2000143">
    <property type="term" value="P:negative regulation of DNA-templated transcription initiation"/>
    <property type="evidence" value="ECO:0007669"/>
    <property type="project" value="TreeGrafter"/>
</dbReference>
<dbReference type="RefSeq" id="WP_179493042.1">
    <property type="nucleotide sequence ID" value="NZ_JACCCW010000002.1"/>
</dbReference>
<name>A0A7Y9PLA6_9BACT</name>
<dbReference type="GO" id="GO:0005737">
    <property type="term" value="C:cytoplasm"/>
    <property type="evidence" value="ECO:0007669"/>
    <property type="project" value="UniProtKB-UniRule"/>
</dbReference>
<evidence type="ECO:0000256" key="5">
    <source>
        <dbReference type="ARBA" id="ARBA00023125"/>
    </source>
</evidence>
<dbReference type="PANTHER" id="PTHR34701:SF1">
    <property type="entry name" value="TRANSCRIPTIONAL REGULATOR MRAZ"/>
    <property type="match status" value="1"/>
</dbReference>
<dbReference type="GO" id="GO:0009295">
    <property type="term" value="C:nucleoid"/>
    <property type="evidence" value="ECO:0007669"/>
    <property type="project" value="UniProtKB-SubCell"/>
</dbReference>
<dbReference type="CDD" id="cd16321">
    <property type="entry name" value="MraZ_C"/>
    <property type="match status" value="1"/>
</dbReference>
<keyword evidence="6 7" id="KW-0804">Transcription</keyword>
<evidence type="ECO:0000313" key="10">
    <source>
        <dbReference type="Proteomes" id="UP000589520"/>
    </source>
</evidence>
<dbReference type="InterPro" id="IPR020603">
    <property type="entry name" value="MraZ_dom"/>
</dbReference>
<proteinExistence type="inferred from homology"/>
<protein>
    <recommendedName>
        <fullName evidence="1 7">Transcriptional regulator MraZ</fullName>
    </recommendedName>
</protein>
<feature type="domain" description="SpoVT-AbrB" evidence="8">
    <location>
        <begin position="5"/>
        <end position="52"/>
    </location>
</feature>
<dbReference type="AlphaFoldDB" id="A0A7Y9PLA6"/>
<dbReference type="InterPro" id="IPR035644">
    <property type="entry name" value="MraZ_C"/>
</dbReference>
<dbReference type="InterPro" id="IPR003444">
    <property type="entry name" value="MraZ"/>
</dbReference>
<dbReference type="InterPro" id="IPR035642">
    <property type="entry name" value="MraZ_N"/>
</dbReference>
<dbReference type="Pfam" id="PF02381">
    <property type="entry name" value="MraZ"/>
    <property type="match status" value="2"/>
</dbReference>
<dbReference type="InterPro" id="IPR037914">
    <property type="entry name" value="SpoVT-AbrB_sf"/>
</dbReference>
<evidence type="ECO:0000313" key="9">
    <source>
        <dbReference type="EMBL" id="NYF81201.1"/>
    </source>
</evidence>
<keyword evidence="10" id="KW-1185">Reference proteome</keyword>
<evidence type="ECO:0000256" key="2">
    <source>
        <dbReference type="ARBA" id="ARBA00022490"/>
    </source>
</evidence>
<accession>A0A7Y9PLA6</accession>
<evidence type="ECO:0000256" key="6">
    <source>
        <dbReference type="ARBA" id="ARBA00023163"/>
    </source>
</evidence>
<evidence type="ECO:0000259" key="8">
    <source>
        <dbReference type="PROSITE" id="PS51740"/>
    </source>
</evidence>
<comment type="subunit">
    <text evidence="7">Forms oligomers.</text>
</comment>
<dbReference type="GO" id="GO:0003700">
    <property type="term" value="F:DNA-binding transcription factor activity"/>
    <property type="evidence" value="ECO:0007669"/>
    <property type="project" value="UniProtKB-UniRule"/>
</dbReference>
<dbReference type="InterPro" id="IPR038619">
    <property type="entry name" value="MraZ_sf"/>
</dbReference>
<evidence type="ECO:0000256" key="3">
    <source>
        <dbReference type="ARBA" id="ARBA00022737"/>
    </source>
</evidence>
<dbReference type="CDD" id="cd16320">
    <property type="entry name" value="MraZ_N"/>
    <property type="match status" value="1"/>
</dbReference>
<dbReference type="PANTHER" id="PTHR34701">
    <property type="entry name" value="TRANSCRIPTIONAL REGULATOR MRAZ"/>
    <property type="match status" value="1"/>
</dbReference>
<keyword evidence="2 7" id="KW-0963">Cytoplasm</keyword>
<dbReference type="Gene3D" id="3.40.1550.20">
    <property type="entry name" value="Transcriptional regulator MraZ domain"/>
    <property type="match status" value="1"/>
</dbReference>
<dbReference type="Proteomes" id="UP000589520">
    <property type="component" value="Unassembled WGS sequence"/>
</dbReference>
<dbReference type="SUPFAM" id="SSF89447">
    <property type="entry name" value="AbrB/MazE/MraZ-like"/>
    <property type="match status" value="1"/>
</dbReference>